<dbReference type="NCBIfam" id="TIGR03816">
    <property type="entry name" value="tadE_like_DECH"/>
    <property type="match status" value="1"/>
</dbReference>
<evidence type="ECO:0000256" key="1">
    <source>
        <dbReference type="SAM" id="SignalP"/>
    </source>
</evidence>
<dbReference type="EMBL" id="BAABKP010000001">
    <property type="protein sequence ID" value="GAA4788993.1"/>
    <property type="molecule type" value="Genomic_DNA"/>
</dbReference>
<name>A0ABP9B345_9MICC</name>
<feature type="signal peptide" evidence="1">
    <location>
        <begin position="1"/>
        <end position="22"/>
    </location>
</feature>
<gene>
    <name evidence="2" type="ORF">GCM10023352_03530</name>
</gene>
<dbReference type="Proteomes" id="UP001500187">
    <property type="component" value="Unassembled WGS sequence"/>
</dbReference>
<evidence type="ECO:0000313" key="2">
    <source>
        <dbReference type="EMBL" id="GAA4788993.1"/>
    </source>
</evidence>
<evidence type="ECO:0008006" key="4">
    <source>
        <dbReference type="Google" id="ProtNLM"/>
    </source>
</evidence>
<evidence type="ECO:0000313" key="3">
    <source>
        <dbReference type="Proteomes" id="UP001500187"/>
    </source>
</evidence>
<dbReference type="InterPro" id="IPR021202">
    <property type="entry name" value="Rv3654c-like"/>
</dbReference>
<reference evidence="3" key="1">
    <citation type="journal article" date="2019" name="Int. J. Syst. Evol. Microbiol.">
        <title>The Global Catalogue of Microorganisms (GCM) 10K type strain sequencing project: providing services to taxonomists for standard genome sequencing and annotation.</title>
        <authorList>
            <consortium name="The Broad Institute Genomics Platform"/>
            <consortium name="The Broad Institute Genome Sequencing Center for Infectious Disease"/>
            <person name="Wu L."/>
            <person name="Ma J."/>
        </authorList>
    </citation>
    <scope>NUCLEOTIDE SEQUENCE [LARGE SCALE GENOMIC DNA]</scope>
    <source>
        <strain evidence="3">JCM 18541</strain>
    </source>
</reference>
<protein>
    <recommendedName>
        <fullName evidence="4">Helicase</fullName>
    </recommendedName>
</protein>
<proteinExistence type="predicted"/>
<keyword evidence="3" id="KW-1185">Reference proteome</keyword>
<sequence>MLLVLGLTVAGLVGIVSANHRAATAADLAALAGADAARGLSSGQPCTVAAAVAGRNGASLAGCALPSELSGTVDVRVTIPIEGPFAFLGSAEGLSRAGPPAVPVNKGS</sequence>
<organism evidence="2 3">
    <name type="scientific">Rothia endophytica</name>
    <dbReference type="NCBI Taxonomy" id="1324766"/>
    <lineage>
        <taxon>Bacteria</taxon>
        <taxon>Bacillati</taxon>
        <taxon>Actinomycetota</taxon>
        <taxon>Actinomycetes</taxon>
        <taxon>Micrococcales</taxon>
        <taxon>Micrococcaceae</taxon>
        <taxon>Rothia</taxon>
    </lineage>
</organism>
<comment type="caution">
    <text evidence="2">The sequence shown here is derived from an EMBL/GenBank/DDBJ whole genome shotgun (WGS) entry which is preliminary data.</text>
</comment>
<feature type="chain" id="PRO_5046457983" description="Helicase" evidence="1">
    <location>
        <begin position="23"/>
        <end position="108"/>
    </location>
</feature>
<keyword evidence="1" id="KW-0732">Signal</keyword>
<accession>A0ABP9B345</accession>